<dbReference type="SMART" id="SM00387">
    <property type="entry name" value="HATPase_c"/>
    <property type="match status" value="1"/>
</dbReference>
<dbReference type="Pfam" id="PF01584">
    <property type="entry name" value="CheW"/>
    <property type="match status" value="1"/>
</dbReference>
<evidence type="ECO:0000256" key="4">
    <source>
        <dbReference type="ARBA" id="ARBA00021495"/>
    </source>
</evidence>
<dbReference type="Gene3D" id="2.30.30.40">
    <property type="entry name" value="SH3 Domains"/>
    <property type="match status" value="1"/>
</dbReference>
<evidence type="ECO:0000259" key="18">
    <source>
        <dbReference type="PROSITE" id="PS50894"/>
    </source>
</evidence>
<name>A0A562J6J8_9FIRM</name>
<evidence type="ECO:0000313" key="19">
    <source>
        <dbReference type="EMBL" id="TWH78713.1"/>
    </source>
</evidence>
<dbReference type="SUPFAM" id="SSF47226">
    <property type="entry name" value="Histidine-containing phosphotransfer domain, HPT domain"/>
    <property type="match status" value="1"/>
</dbReference>
<dbReference type="SMART" id="SM01231">
    <property type="entry name" value="H-kinase_dim"/>
    <property type="match status" value="1"/>
</dbReference>
<dbReference type="GO" id="GO:0005524">
    <property type="term" value="F:ATP binding"/>
    <property type="evidence" value="ECO:0007669"/>
    <property type="project" value="UniProtKB-KW"/>
</dbReference>
<dbReference type="SUPFAM" id="SSF47384">
    <property type="entry name" value="Homodimeric domain of signal transducing histidine kinase"/>
    <property type="match status" value="1"/>
</dbReference>
<dbReference type="EC" id="2.7.13.3" evidence="3"/>
<dbReference type="GO" id="GO:0005737">
    <property type="term" value="C:cytoplasm"/>
    <property type="evidence" value="ECO:0007669"/>
    <property type="project" value="UniProtKB-SubCell"/>
</dbReference>
<evidence type="ECO:0000256" key="10">
    <source>
        <dbReference type="ARBA" id="ARBA00022777"/>
    </source>
</evidence>
<dbReference type="InterPro" id="IPR035891">
    <property type="entry name" value="CheY-binding_CheA"/>
</dbReference>
<dbReference type="InterPro" id="IPR004105">
    <property type="entry name" value="CheA-like_dim"/>
</dbReference>
<sequence length="675" mass="76082">MDNSFDSVLDMYLFEARQLLEQLDDILLRAESEQAFDKECVDEIFRIMHTIKGSSAMMQFNSIMTISHKIEDLFFYIRENGADKKYNEELVNLVFKFTDFIKGEISKIEKGEELEENLEHFEKEIFDFLQVISNNGSAAEEAVLTEDVTNKHIKEKYAIKVIFDDDIGMENLRAFMIVNQLKETGIDFSYKPQNVETISETSHEIVKEGFFVYLFDKESVEPAVGVIREALNVKNYTVLEYNENIQNEETKKDSSHTDAKNNEVKPVQNAKTEKTEKVESSAKHSKQNLITVNLSKLDKLVNIVGELVIAESMVAADNEIKKLNLDSFTKSTRQMRKLTDELQDIVMSLRMVPVSGIFQKMKRIVRDMGKELNKEVELILSGEETEIDKTIVDGISDPIMHLVRNAMDHGIEYEDDRINKGKNKKGTIRLSASNTGGEIHITVEDDGRGFELKRILEKAKSKDLLTKSEGDYTPKEIFQFLMLPGFSTNETVTEYSGRGVGMDVVKSNVEKVGGTVVLDSKEGIGTVVTFKIPLTLTIVSGMQIVVGDSEFIIPIKNIQQSFKTTEEEIIHNTDGGEMILIRDKCYPVVRLNEYFNIKTEITNIDDGILILVESGDGSLCLFVDKIVGEQQVVVKPLPPILAKYSLKESGISGCSILGDGSINLILDIGNLIESM</sequence>
<evidence type="ECO:0000256" key="12">
    <source>
        <dbReference type="ARBA" id="ARBA00023012"/>
    </source>
</evidence>
<accession>A0A562J6J8</accession>
<dbReference type="EMBL" id="VLKH01000008">
    <property type="protein sequence ID" value="TWH78713.1"/>
    <property type="molecule type" value="Genomic_DNA"/>
</dbReference>
<keyword evidence="5" id="KW-0963">Cytoplasm</keyword>
<keyword evidence="8" id="KW-0808">Transferase</keyword>
<dbReference type="GO" id="GO:0000155">
    <property type="term" value="F:phosphorelay sensor kinase activity"/>
    <property type="evidence" value="ECO:0007669"/>
    <property type="project" value="InterPro"/>
</dbReference>
<dbReference type="InterPro" id="IPR002545">
    <property type="entry name" value="CheW-lke_dom"/>
</dbReference>
<evidence type="ECO:0000256" key="11">
    <source>
        <dbReference type="ARBA" id="ARBA00022840"/>
    </source>
</evidence>
<dbReference type="InterPro" id="IPR010808">
    <property type="entry name" value="CheA_P2-bd"/>
</dbReference>
<dbReference type="InterPro" id="IPR036641">
    <property type="entry name" value="HPT_dom_sf"/>
</dbReference>
<evidence type="ECO:0000256" key="8">
    <source>
        <dbReference type="ARBA" id="ARBA00022679"/>
    </source>
</evidence>
<dbReference type="PROSITE" id="PS50851">
    <property type="entry name" value="CHEW"/>
    <property type="match status" value="1"/>
</dbReference>
<evidence type="ECO:0000256" key="13">
    <source>
        <dbReference type="ARBA" id="ARBA00035100"/>
    </source>
</evidence>
<dbReference type="InterPro" id="IPR037006">
    <property type="entry name" value="CheA-like_homodim_sf"/>
</dbReference>
<dbReference type="InterPro" id="IPR036890">
    <property type="entry name" value="HATPase_C_sf"/>
</dbReference>
<dbReference type="InterPro" id="IPR036097">
    <property type="entry name" value="HisK_dim/P_sf"/>
</dbReference>
<dbReference type="Pfam" id="PF02895">
    <property type="entry name" value="H-kinase_dim"/>
    <property type="match status" value="1"/>
</dbReference>
<feature type="region of interest" description="Disordered" evidence="15">
    <location>
        <begin position="247"/>
        <end position="282"/>
    </location>
</feature>
<dbReference type="Proteomes" id="UP000315343">
    <property type="component" value="Unassembled WGS sequence"/>
</dbReference>
<dbReference type="Gene3D" id="3.30.565.10">
    <property type="entry name" value="Histidine kinase-like ATPase, C-terminal domain"/>
    <property type="match status" value="1"/>
</dbReference>
<dbReference type="FunFam" id="3.30.565.10:FF:000016">
    <property type="entry name" value="Chemotaxis protein CheA, putative"/>
    <property type="match status" value="1"/>
</dbReference>
<organism evidence="19 20">
    <name type="scientific">Sedimentibacter saalensis</name>
    <dbReference type="NCBI Taxonomy" id="130788"/>
    <lineage>
        <taxon>Bacteria</taxon>
        <taxon>Bacillati</taxon>
        <taxon>Bacillota</taxon>
        <taxon>Tissierellia</taxon>
        <taxon>Sedimentibacter</taxon>
    </lineage>
</organism>
<reference evidence="19 20" key="1">
    <citation type="submission" date="2019-07" db="EMBL/GenBank/DDBJ databases">
        <title>Genomic Encyclopedia of Type Strains, Phase I: the one thousand microbial genomes (KMG-I) project.</title>
        <authorList>
            <person name="Kyrpides N."/>
        </authorList>
    </citation>
    <scope>NUCLEOTIDE SEQUENCE [LARGE SCALE GENOMIC DNA]</scope>
    <source>
        <strain evidence="19 20">DSM 13558</strain>
    </source>
</reference>
<dbReference type="PROSITE" id="PS50109">
    <property type="entry name" value="HIS_KIN"/>
    <property type="match status" value="1"/>
</dbReference>
<dbReference type="PANTHER" id="PTHR43395:SF10">
    <property type="entry name" value="CHEMOTAXIS PROTEIN CHEA"/>
    <property type="match status" value="1"/>
</dbReference>
<comment type="subcellular location">
    <subcellularLocation>
        <location evidence="2">Cytoplasm</location>
    </subcellularLocation>
</comment>
<dbReference type="SUPFAM" id="SSF55052">
    <property type="entry name" value="CheY-binding domain of CheA"/>
    <property type="match status" value="1"/>
</dbReference>
<dbReference type="CDD" id="cd16916">
    <property type="entry name" value="HATPase_CheA-like"/>
    <property type="match status" value="1"/>
</dbReference>
<dbReference type="CDD" id="cd00088">
    <property type="entry name" value="HPT"/>
    <property type="match status" value="1"/>
</dbReference>
<dbReference type="OrthoDB" id="9803176at2"/>
<protein>
    <recommendedName>
        <fullName evidence="4">Chemotaxis protein CheA</fullName>
        <ecNumber evidence="3">2.7.13.3</ecNumber>
    </recommendedName>
</protein>
<evidence type="ECO:0000256" key="15">
    <source>
        <dbReference type="SAM" id="MobiDB-lite"/>
    </source>
</evidence>
<evidence type="ECO:0000256" key="3">
    <source>
        <dbReference type="ARBA" id="ARBA00012438"/>
    </source>
</evidence>
<evidence type="ECO:0000259" key="17">
    <source>
        <dbReference type="PROSITE" id="PS50851"/>
    </source>
</evidence>
<feature type="modified residue" description="Phosphohistidine" evidence="14">
    <location>
        <position position="49"/>
    </location>
</feature>
<comment type="caution">
    <text evidence="19">The sequence shown here is derived from an EMBL/GenBank/DDBJ whole genome shotgun (WGS) entry which is preliminary data.</text>
</comment>
<keyword evidence="11" id="KW-0067">ATP-binding</keyword>
<evidence type="ECO:0000256" key="6">
    <source>
        <dbReference type="ARBA" id="ARBA00022500"/>
    </source>
</evidence>
<evidence type="ECO:0000256" key="2">
    <source>
        <dbReference type="ARBA" id="ARBA00004496"/>
    </source>
</evidence>
<dbReference type="InterPro" id="IPR036061">
    <property type="entry name" value="CheW-like_dom_sf"/>
</dbReference>
<dbReference type="SUPFAM" id="SSF50341">
    <property type="entry name" value="CheW-like"/>
    <property type="match status" value="1"/>
</dbReference>
<keyword evidence="20" id="KW-1185">Reference proteome</keyword>
<keyword evidence="10 19" id="KW-0418">Kinase</keyword>
<evidence type="ECO:0000259" key="16">
    <source>
        <dbReference type="PROSITE" id="PS50109"/>
    </source>
</evidence>
<keyword evidence="9" id="KW-0547">Nucleotide-binding</keyword>
<feature type="domain" description="CheW-like" evidence="17">
    <location>
        <begin position="538"/>
        <end position="675"/>
    </location>
</feature>
<evidence type="ECO:0000256" key="5">
    <source>
        <dbReference type="ARBA" id="ARBA00022490"/>
    </source>
</evidence>
<dbReference type="PRINTS" id="PR00344">
    <property type="entry name" value="BCTRLSENSOR"/>
</dbReference>
<dbReference type="Pfam" id="PF01627">
    <property type="entry name" value="Hpt"/>
    <property type="match status" value="1"/>
</dbReference>
<proteinExistence type="predicted"/>
<feature type="domain" description="Histidine kinase" evidence="16">
    <location>
        <begin position="281"/>
        <end position="536"/>
    </location>
</feature>
<comment type="catalytic activity">
    <reaction evidence="1">
        <text>ATP + protein L-histidine = ADP + protein N-phospho-L-histidine.</text>
        <dbReference type="EC" id="2.7.13.3"/>
    </reaction>
</comment>
<dbReference type="PROSITE" id="PS50894">
    <property type="entry name" value="HPT"/>
    <property type="match status" value="1"/>
</dbReference>
<dbReference type="Gene3D" id="1.20.120.160">
    <property type="entry name" value="HPT domain"/>
    <property type="match status" value="1"/>
</dbReference>
<dbReference type="Pfam" id="PF07194">
    <property type="entry name" value="P2"/>
    <property type="match status" value="1"/>
</dbReference>
<dbReference type="SMART" id="SM00260">
    <property type="entry name" value="CheW"/>
    <property type="match status" value="1"/>
</dbReference>
<dbReference type="AlphaFoldDB" id="A0A562J6J8"/>
<dbReference type="PANTHER" id="PTHR43395">
    <property type="entry name" value="SENSOR HISTIDINE KINASE CHEA"/>
    <property type="match status" value="1"/>
</dbReference>
<gene>
    <name evidence="19" type="ORF">LY60_02741</name>
</gene>
<evidence type="ECO:0000256" key="1">
    <source>
        <dbReference type="ARBA" id="ARBA00000085"/>
    </source>
</evidence>
<dbReference type="InterPro" id="IPR051315">
    <property type="entry name" value="Bact_Chemotaxis_CheA"/>
</dbReference>
<feature type="domain" description="HPt" evidence="18">
    <location>
        <begin position="1"/>
        <end position="108"/>
    </location>
</feature>
<evidence type="ECO:0000256" key="14">
    <source>
        <dbReference type="PROSITE-ProRule" id="PRU00110"/>
    </source>
</evidence>
<comment type="function">
    <text evidence="13">Involved in the transmission of sensory signals from the chemoreceptors to the flagellar motors. CheA is autophosphorylated; it can transfer its phosphate group to either CheB or CheY.</text>
</comment>
<evidence type="ECO:0000256" key="9">
    <source>
        <dbReference type="ARBA" id="ARBA00022741"/>
    </source>
</evidence>
<feature type="compositionally biased region" description="Basic and acidic residues" evidence="15">
    <location>
        <begin position="271"/>
        <end position="282"/>
    </location>
</feature>
<dbReference type="InterPro" id="IPR003594">
    <property type="entry name" value="HATPase_dom"/>
</dbReference>
<keyword evidence="12" id="KW-0902">Two-component regulatory system</keyword>
<dbReference type="InterPro" id="IPR005467">
    <property type="entry name" value="His_kinase_dom"/>
</dbReference>
<dbReference type="SMART" id="SM00073">
    <property type="entry name" value="HPT"/>
    <property type="match status" value="1"/>
</dbReference>
<dbReference type="SUPFAM" id="SSF55874">
    <property type="entry name" value="ATPase domain of HSP90 chaperone/DNA topoisomerase II/histidine kinase"/>
    <property type="match status" value="1"/>
</dbReference>
<evidence type="ECO:0000256" key="7">
    <source>
        <dbReference type="ARBA" id="ARBA00022553"/>
    </source>
</evidence>
<evidence type="ECO:0000313" key="20">
    <source>
        <dbReference type="Proteomes" id="UP000315343"/>
    </source>
</evidence>
<dbReference type="InterPro" id="IPR004358">
    <property type="entry name" value="Sig_transdc_His_kin-like_C"/>
</dbReference>
<dbReference type="Gene3D" id="1.10.287.560">
    <property type="entry name" value="Histidine kinase CheA-like, homodimeric domain"/>
    <property type="match status" value="1"/>
</dbReference>
<dbReference type="Pfam" id="PF02518">
    <property type="entry name" value="HATPase_c"/>
    <property type="match status" value="1"/>
</dbReference>
<dbReference type="RefSeq" id="WP_145084731.1">
    <property type="nucleotide sequence ID" value="NZ_VLKH01000008.1"/>
</dbReference>
<feature type="compositionally biased region" description="Basic and acidic residues" evidence="15">
    <location>
        <begin position="248"/>
        <end position="263"/>
    </location>
</feature>
<keyword evidence="7 14" id="KW-0597">Phosphoprotein</keyword>
<keyword evidence="6" id="KW-0145">Chemotaxis</keyword>
<dbReference type="GO" id="GO:0006935">
    <property type="term" value="P:chemotaxis"/>
    <property type="evidence" value="ECO:0007669"/>
    <property type="project" value="UniProtKB-KW"/>
</dbReference>
<dbReference type="InterPro" id="IPR008207">
    <property type="entry name" value="Sig_transdc_His_kin_Hpt_dom"/>
</dbReference>